<dbReference type="PANTHER" id="PTHR20275:SF26">
    <property type="entry name" value="NADH KINASE POS5, MITOCHONDRIAL"/>
    <property type="match status" value="1"/>
</dbReference>
<dbReference type="Pfam" id="PF20143">
    <property type="entry name" value="NAD_kinase_C"/>
    <property type="match status" value="1"/>
</dbReference>
<dbReference type="Pfam" id="PF01513">
    <property type="entry name" value="NAD_kinase"/>
    <property type="match status" value="1"/>
</dbReference>
<evidence type="ECO:0000256" key="2">
    <source>
        <dbReference type="ARBA" id="ARBA00022679"/>
    </source>
</evidence>
<evidence type="ECO:0000256" key="5">
    <source>
        <dbReference type="ARBA" id="ARBA00022840"/>
    </source>
</evidence>
<dbReference type="InterPro" id="IPR017438">
    <property type="entry name" value="ATP-NAD_kinase_N"/>
</dbReference>
<evidence type="ECO:0000313" key="9">
    <source>
        <dbReference type="Proteomes" id="UP001378960"/>
    </source>
</evidence>
<dbReference type="FunFam" id="2.60.200.30:FF:000009">
    <property type="entry name" value="Poly(P)/ATP NAD kinase"/>
    <property type="match status" value="1"/>
</dbReference>
<dbReference type="Gene3D" id="2.60.200.30">
    <property type="entry name" value="Probable inorganic polyphosphate/atp-NAD kinase, domain 2"/>
    <property type="match status" value="1"/>
</dbReference>
<dbReference type="GO" id="GO:0006741">
    <property type="term" value="P:NADP+ biosynthetic process"/>
    <property type="evidence" value="ECO:0007669"/>
    <property type="project" value="InterPro"/>
</dbReference>
<comment type="caution">
    <text evidence="8">The sequence shown here is derived from an EMBL/GenBank/DDBJ whole genome shotgun (WGS) entry which is preliminary data.</text>
</comment>
<evidence type="ECO:0000313" key="8">
    <source>
        <dbReference type="EMBL" id="GMM45335.1"/>
    </source>
</evidence>
<dbReference type="InterPro" id="IPR016064">
    <property type="entry name" value="NAD/diacylglycerol_kinase_sf"/>
</dbReference>
<dbReference type="Proteomes" id="UP001378960">
    <property type="component" value="Unassembled WGS sequence"/>
</dbReference>
<evidence type="ECO:0000256" key="3">
    <source>
        <dbReference type="ARBA" id="ARBA00022741"/>
    </source>
</evidence>
<dbReference type="InterPro" id="IPR002504">
    <property type="entry name" value="NADK"/>
</dbReference>
<dbReference type="GO" id="GO:0019674">
    <property type="term" value="P:NAD+ metabolic process"/>
    <property type="evidence" value="ECO:0007669"/>
    <property type="project" value="InterPro"/>
</dbReference>
<dbReference type="AlphaFoldDB" id="A0AAV5R254"/>
<name>A0AAV5R254_PICKL</name>
<gene>
    <name evidence="8" type="ORF">DAPK24_019100</name>
</gene>
<keyword evidence="9" id="KW-1185">Reference proteome</keyword>
<dbReference type="InterPro" id="IPR017437">
    <property type="entry name" value="ATP-NAD_kinase_PpnK-typ_C"/>
</dbReference>
<reference evidence="8 9" key="1">
    <citation type="journal article" date="2023" name="Elife">
        <title>Identification of key yeast species and microbe-microbe interactions impacting larval growth of Drosophila in the wild.</title>
        <authorList>
            <person name="Mure A."/>
            <person name="Sugiura Y."/>
            <person name="Maeda R."/>
            <person name="Honda K."/>
            <person name="Sakurai N."/>
            <person name="Takahashi Y."/>
            <person name="Watada M."/>
            <person name="Katoh T."/>
            <person name="Gotoh A."/>
            <person name="Gotoh Y."/>
            <person name="Taniguchi I."/>
            <person name="Nakamura K."/>
            <person name="Hayashi T."/>
            <person name="Katayama T."/>
            <person name="Uemura T."/>
            <person name="Hattori Y."/>
        </authorList>
    </citation>
    <scope>NUCLEOTIDE SEQUENCE [LARGE SCALE GENOMIC DNA]</scope>
    <source>
        <strain evidence="8 9">PK-24</strain>
    </source>
</reference>
<dbReference type="HAMAP" id="MF_00361">
    <property type="entry name" value="NAD_kinase"/>
    <property type="match status" value="1"/>
</dbReference>
<evidence type="ECO:0000256" key="1">
    <source>
        <dbReference type="ARBA" id="ARBA00010995"/>
    </source>
</evidence>
<keyword evidence="3" id="KW-0547">Nucleotide-binding</keyword>
<accession>A0AAV5R254</accession>
<dbReference type="Gene3D" id="3.40.50.10330">
    <property type="entry name" value="Probable inorganic polyphosphate/atp-NAD kinase, domain 1"/>
    <property type="match status" value="1"/>
</dbReference>
<proteinExistence type="inferred from homology"/>
<comment type="similarity">
    <text evidence="1">Belongs to the NAD kinase family.</text>
</comment>
<keyword evidence="6" id="KW-0521">NADP</keyword>
<dbReference type="GO" id="GO:0005524">
    <property type="term" value="F:ATP binding"/>
    <property type="evidence" value="ECO:0007669"/>
    <property type="project" value="UniProtKB-KW"/>
</dbReference>
<dbReference type="GO" id="GO:0003951">
    <property type="term" value="F:NAD+ kinase activity"/>
    <property type="evidence" value="ECO:0007669"/>
    <property type="project" value="InterPro"/>
</dbReference>
<keyword evidence="4 8" id="KW-0418">Kinase</keyword>
<dbReference type="SUPFAM" id="SSF111331">
    <property type="entry name" value="NAD kinase/diacylglycerol kinase-like"/>
    <property type="match status" value="1"/>
</dbReference>
<keyword evidence="7" id="KW-0520">NAD</keyword>
<sequence length="468" mass="52242">MIYPLIRLHSNINIINNIRYIRRLSTISLKPVSNLKQRQSPTYAGHSNSIVKSLIWSTPPNNILIVKKPWHSKVLDATLQFIHHLHNNYPSVNIIVVPEVAEELNSLSESNNTNNTDQIPIYTGPVNEIITRTDLLVSLGGDGTILRGVSLFSNTTVPPILSFSLGTLGFLLPFDFNHHAQAFKQVFESRSSILKRERIECHIVKSNHHIDSPVIYQNTNQLNTKEEVDRLKRLSAAMNAPFDKLTVTSELESLKKVKIHAMNDIVLHRGSLPGLLSLDVYINGHFLTRTTADGLIFATPTGSTAYSLSSGGSIVHPVVQCILLTPICPRSLSFRPLVLPLNSHILIKVIGKENVKIDYQKLNAKLSIDGIPQVTLMPNDEIHIISESSSRLIDDNEIDQNIHDNHDNHHNDNGTKIIKKLDKSGVWCVVQSKGDWVNGINSMLGFNLGFKSTKNYNIDNNDNDGKSE</sequence>
<evidence type="ECO:0000256" key="6">
    <source>
        <dbReference type="ARBA" id="ARBA00022857"/>
    </source>
</evidence>
<evidence type="ECO:0000256" key="4">
    <source>
        <dbReference type="ARBA" id="ARBA00022777"/>
    </source>
</evidence>
<dbReference type="EMBL" id="BTGB01000002">
    <property type="protein sequence ID" value="GMM45335.1"/>
    <property type="molecule type" value="Genomic_DNA"/>
</dbReference>
<organism evidence="8 9">
    <name type="scientific">Pichia kluyveri</name>
    <name type="common">Yeast</name>
    <dbReference type="NCBI Taxonomy" id="36015"/>
    <lineage>
        <taxon>Eukaryota</taxon>
        <taxon>Fungi</taxon>
        <taxon>Dikarya</taxon>
        <taxon>Ascomycota</taxon>
        <taxon>Saccharomycotina</taxon>
        <taxon>Pichiomycetes</taxon>
        <taxon>Pichiales</taxon>
        <taxon>Pichiaceae</taxon>
        <taxon>Pichia</taxon>
    </lineage>
</organism>
<evidence type="ECO:0000256" key="7">
    <source>
        <dbReference type="ARBA" id="ARBA00023027"/>
    </source>
</evidence>
<protein>
    <submittedName>
        <fullName evidence="8">NADH kinase</fullName>
    </submittedName>
</protein>
<keyword evidence="2" id="KW-0808">Transferase</keyword>
<dbReference type="PANTHER" id="PTHR20275">
    <property type="entry name" value="NAD KINASE"/>
    <property type="match status" value="1"/>
</dbReference>
<keyword evidence="5" id="KW-0067">ATP-binding</keyword>